<dbReference type="Pfam" id="PF00005">
    <property type="entry name" value="ABC_tran"/>
    <property type="match status" value="1"/>
</dbReference>
<dbReference type="InterPro" id="IPR003593">
    <property type="entry name" value="AAA+_ATPase"/>
</dbReference>
<keyword evidence="4 10" id="KW-0067">ATP-binding</keyword>
<dbReference type="Proteomes" id="UP000186206">
    <property type="component" value="Unassembled WGS sequence"/>
</dbReference>
<gene>
    <name evidence="10" type="ORF">BIY21_13885</name>
</gene>
<keyword evidence="11" id="KW-1185">Reference proteome</keyword>
<name>A0ABX3FIC9_9VIBR</name>
<keyword evidence="3" id="KW-0547">Nucleotide-binding</keyword>
<evidence type="ECO:0000256" key="1">
    <source>
        <dbReference type="ARBA" id="ARBA00004651"/>
    </source>
</evidence>
<dbReference type="InterPro" id="IPR039421">
    <property type="entry name" value="Type_1_exporter"/>
</dbReference>
<sequence length="560" mass="62363">MNISTNEWKTLTPFNSKVVTYHLLIGLVLNILVLVIPIYSLQVFDRILTSRSIDTLIALSSIALFLLSTQVILDILKSRYAFKKSVQIDAIFSSYLYKSLPISTGNNLPSQNDVREIKSFVVSPSFSSAFDIVWTPIFILVMFALHPVIGALCLGAIILVGGFSLYSFKSKQKQHQQLQASLIACRKANDESQTQQESYRSQHLISGLTQQYQHITAERIWHEQQLGLNSATLTSYAKFIRFTLQMAIMAVSALLVVNNEMSAGGIIAASILMSRALQPYEQLTSTLQGWRTAYDADRRLQRHFAAQTPDQDLGTEFDQIDGRLHIDNLTWYTPNSTVPLLKNLRLKLEAGNHLLVMGATGNGKTALCKLVAGIYAPTSGSIKIDGASITQWMPEQLQHTIGYLPQKVEFATGSIKQNIAHFDPHMSDQQVISAARKIGIHEAIISLADGYNTIICANTNHIAMGLHHGIGLARAIYYQPKVLILDEPTAHLDAEKMHCFKRLLEHLKQQQVSVIMASHQKELINHVDWVVELNNGQITSAQKAEKITRVQNVQKVVANA</sequence>
<organism evidence="10 11">
    <name type="scientific">Vibrio ponticus</name>
    <dbReference type="NCBI Taxonomy" id="265668"/>
    <lineage>
        <taxon>Bacteria</taxon>
        <taxon>Pseudomonadati</taxon>
        <taxon>Pseudomonadota</taxon>
        <taxon>Gammaproteobacteria</taxon>
        <taxon>Vibrionales</taxon>
        <taxon>Vibrionaceae</taxon>
        <taxon>Vibrio</taxon>
    </lineage>
</organism>
<dbReference type="SMART" id="SM00382">
    <property type="entry name" value="AAA"/>
    <property type="match status" value="1"/>
</dbReference>
<proteinExistence type="predicted"/>
<feature type="domain" description="ABC transporter" evidence="8">
    <location>
        <begin position="324"/>
        <end position="560"/>
    </location>
</feature>
<feature type="transmembrane region" description="Helical" evidence="7">
    <location>
        <begin position="53"/>
        <end position="73"/>
    </location>
</feature>
<evidence type="ECO:0000256" key="2">
    <source>
        <dbReference type="ARBA" id="ARBA00022692"/>
    </source>
</evidence>
<feature type="transmembrane region" description="Helical" evidence="7">
    <location>
        <begin position="20"/>
        <end position="41"/>
    </location>
</feature>
<dbReference type="SUPFAM" id="SSF52540">
    <property type="entry name" value="P-loop containing nucleoside triphosphate hydrolases"/>
    <property type="match status" value="1"/>
</dbReference>
<keyword evidence="6 7" id="KW-0472">Membrane</keyword>
<accession>A0ABX3FIC9</accession>
<evidence type="ECO:0000256" key="4">
    <source>
        <dbReference type="ARBA" id="ARBA00022840"/>
    </source>
</evidence>
<dbReference type="InterPro" id="IPR027417">
    <property type="entry name" value="P-loop_NTPase"/>
</dbReference>
<comment type="caution">
    <text evidence="10">The sequence shown here is derived from an EMBL/GenBank/DDBJ whole genome shotgun (WGS) entry which is preliminary data.</text>
</comment>
<dbReference type="PROSITE" id="PS50929">
    <property type="entry name" value="ABC_TM1F"/>
    <property type="match status" value="1"/>
</dbReference>
<evidence type="ECO:0000256" key="3">
    <source>
        <dbReference type="ARBA" id="ARBA00022741"/>
    </source>
</evidence>
<comment type="subcellular location">
    <subcellularLocation>
        <location evidence="1">Cell membrane</location>
        <topology evidence="1">Multi-pass membrane protein</topology>
    </subcellularLocation>
</comment>
<keyword evidence="5 7" id="KW-1133">Transmembrane helix</keyword>
<dbReference type="PROSITE" id="PS50893">
    <property type="entry name" value="ABC_TRANSPORTER_2"/>
    <property type="match status" value="1"/>
</dbReference>
<dbReference type="InterPro" id="IPR003439">
    <property type="entry name" value="ABC_transporter-like_ATP-bd"/>
</dbReference>
<evidence type="ECO:0000256" key="7">
    <source>
        <dbReference type="SAM" id="Phobius"/>
    </source>
</evidence>
<evidence type="ECO:0000256" key="5">
    <source>
        <dbReference type="ARBA" id="ARBA00022989"/>
    </source>
</evidence>
<dbReference type="EMBL" id="MJMI01000099">
    <property type="protein sequence ID" value="OLQ90062.1"/>
    <property type="molecule type" value="Genomic_DNA"/>
</dbReference>
<dbReference type="RefSeq" id="WP_075650032.1">
    <property type="nucleotide sequence ID" value="NZ_AP019657.1"/>
</dbReference>
<protein>
    <submittedName>
        <fullName evidence="10">ATP-binding protein</fullName>
    </submittedName>
</protein>
<dbReference type="Gene3D" id="3.40.50.300">
    <property type="entry name" value="P-loop containing nucleotide triphosphate hydrolases"/>
    <property type="match status" value="1"/>
</dbReference>
<evidence type="ECO:0000259" key="8">
    <source>
        <dbReference type="PROSITE" id="PS50893"/>
    </source>
</evidence>
<feature type="domain" description="ABC transmembrane type-1" evidence="9">
    <location>
        <begin position="23"/>
        <end position="292"/>
    </location>
</feature>
<evidence type="ECO:0000313" key="11">
    <source>
        <dbReference type="Proteomes" id="UP000186206"/>
    </source>
</evidence>
<reference evidence="10 11" key="1">
    <citation type="submission" date="2016-09" db="EMBL/GenBank/DDBJ databases">
        <title>Genomic Taxonomy of the Vibrionaceae.</title>
        <authorList>
            <person name="Gonzalez-Castillo A."/>
            <person name="Gomez-Gil B."/>
            <person name="Enciso-Ibarra K."/>
        </authorList>
    </citation>
    <scope>NUCLEOTIDE SEQUENCE [LARGE SCALE GENOMIC DNA]</scope>
    <source>
        <strain evidence="10 11">CAIM 1731</strain>
    </source>
</reference>
<evidence type="ECO:0000259" key="9">
    <source>
        <dbReference type="PROSITE" id="PS50929"/>
    </source>
</evidence>
<dbReference type="GO" id="GO:0005524">
    <property type="term" value="F:ATP binding"/>
    <property type="evidence" value="ECO:0007669"/>
    <property type="project" value="UniProtKB-KW"/>
</dbReference>
<feature type="transmembrane region" description="Helical" evidence="7">
    <location>
        <begin position="133"/>
        <end position="166"/>
    </location>
</feature>
<evidence type="ECO:0000256" key="6">
    <source>
        <dbReference type="ARBA" id="ARBA00023136"/>
    </source>
</evidence>
<dbReference type="PANTHER" id="PTHR43394">
    <property type="entry name" value="ATP-DEPENDENT PERMEASE MDL1, MITOCHONDRIAL"/>
    <property type="match status" value="1"/>
</dbReference>
<dbReference type="InterPro" id="IPR011527">
    <property type="entry name" value="ABC1_TM_dom"/>
</dbReference>
<evidence type="ECO:0000313" key="10">
    <source>
        <dbReference type="EMBL" id="OLQ90062.1"/>
    </source>
</evidence>
<keyword evidence="2 7" id="KW-0812">Transmembrane</keyword>
<dbReference type="InterPro" id="IPR036640">
    <property type="entry name" value="ABC1_TM_sf"/>
</dbReference>
<dbReference type="PANTHER" id="PTHR43394:SF1">
    <property type="entry name" value="ATP-BINDING CASSETTE SUB-FAMILY B MEMBER 10, MITOCHONDRIAL"/>
    <property type="match status" value="1"/>
</dbReference>
<dbReference type="Gene3D" id="1.20.1560.10">
    <property type="entry name" value="ABC transporter type 1, transmembrane domain"/>
    <property type="match status" value="1"/>
</dbReference>
<dbReference type="SUPFAM" id="SSF90123">
    <property type="entry name" value="ABC transporter transmembrane region"/>
    <property type="match status" value="1"/>
</dbReference>